<dbReference type="CDD" id="cd09862">
    <property type="entry name" value="PIN_Rrp44-like"/>
    <property type="match status" value="1"/>
</dbReference>
<evidence type="ECO:0000256" key="7">
    <source>
        <dbReference type="ARBA" id="ARBA00022839"/>
    </source>
</evidence>
<dbReference type="PANTHER" id="PTHR23355:SF35">
    <property type="entry name" value="EXOSOME COMPLEX EXONUCLEASE RRP44"/>
    <property type="match status" value="1"/>
</dbReference>
<dbReference type="InterPro" id="IPR033770">
    <property type="entry name" value="RRP44_S1"/>
</dbReference>
<evidence type="ECO:0000256" key="6">
    <source>
        <dbReference type="ARBA" id="ARBA00022835"/>
    </source>
</evidence>
<evidence type="ECO:0000313" key="15">
    <source>
        <dbReference type="EMBL" id="GMT24430.1"/>
    </source>
</evidence>
<gene>
    <name evidence="15" type="ORF">PFISCL1PPCAC_15727</name>
</gene>
<keyword evidence="3" id="KW-0698">rRNA processing</keyword>
<dbReference type="PANTHER" id="PTHR23355">
    <property type="entry name" value="RIBONUCLEASE"/>
    <property type="match status" value="1"/>
</dbReference>
<dbReference type="AlphaFoldDB" id="A0AAV5W135"/>
<dbReference type="Gene3D" id="2.40.50.140">
    <property type="entry name" value="Nucleic acid-binding proteins"/>
    <property type="match status" value="1"/>
</dbReference>
<evidence type="ECO:0000256" key="1">
    <source>
        <dbReference type="ARBA" id="ARBA00004123"/>
    </source>
</evidence>
<keyword evidence="8" id="KW-0694">RNA-binding</keyword>
<keyword evidence="9" id="KW-0539">Nucleus</keyword>
<evidence type="ECO:0000256" key="2">
    <source>
        <dbReference type="ARBA" id="ARBA00005785"/>
    </source>
</evidence>
<protein>
    <recommendedName>
        <fullName evidence="10">Protein DIS3 homolog</fullName>
    </recommendedName>
    <alternativeName>
        <fullName evidence="11">Ribosomal RNA-processing protein 44</fullName>
    </alternativeName>
</protein>
<reference evidence="15" key="1">
    <citation type="submission" date="2023-10" db="EMBL/GenBank/DDBJ databases">
        <title>Genome assembly of Pristionchus species.</title>
        <authorList>
            <person name="Yoshida K."/>
            <person name="Sommer R.J."/>
        </authorList>
    </citation>
    <scope>NUCLEOTIDE SEQUENCE</scope>
    <source>
        <strain evidence="15">RS5133</strain>
    </source>
</reference>
<keyword evidence="7" id="KW-0269">Exonuclease</keyword>
<dbReference type="InterPro" id="IPR001900">
    <property type="entry name" value="RNase_II/R"/>
</dbReference>
<dbReference type="GO" id="GO:0016075">
    <property type="term" value="P:rRNA catabolic process"/>
    <property type="evidence" value="ECO:0007669"/>
    <property type="project" value="TreeGrafter"/>
</dbReference>
<dbReference type="GO" id="GO:0000175">
    <property type="term" value="F:3'-5'-RNA exonuclease activity"/>
    <property type="evidence" value="ECO:0007669"/>
    <property type="project" value="UniProtKB-ARBA"/>
</dbReference>
<dbReference type="InterPro" id="IPR022966">
    <property type="entry name" value="RNase_II/R_CS"/>
</dbReference>
<evidence type="ECO:0000256" key="9">
    <source>
        <dbReference type="ARBA" id="ARBA00023242"/>
    </source>
</evidence>
<feature type="region of interest" description="Disordered" evidence="13">
    <location>
        <begin position="317"/>
        <end position="337"/>
    </location>
</feature>
<dbReference type="InterPro" id="IPR041505">
    <property type="entry name" value="Dis3_CSD2"/>
</dbReference>
<dbReference type="Pfam" id="PF17216">
    <property type="entry name" value="Rrp44_CSD1"/>
    <property type="match status" value="1"/>
</dbReference>
<evidence type="ECO:0000256" key="13">
    <source>
        <dbReference type="SAM" id="MobiDB-lite"/>
    </source>
</evidence>
<comment type="similarity">
    <text evidence="2 12">Belongs to the RNR ribonuclease family.</text>
</comment>
<feature type="non-terminal residue" evidence="15">
    <location>
        <position position="1"/>
    </location>
</feature>
<evidence type="ECO:0000313" key="16">
    <source>
        <dbReference type="Proteomes" id="UP001432322"/>
    </source>
</evidence>
<dbReference type="PROSITE" id="PS01175">
    <property type="entry name" value="RIBONUCLEASE_II"/>
    <property type="match status" value="1"/>
</dbReference>
<comment type="caution">
    <text evidence="15">The sequence shown here is derived from an EMBL/GenBank/DDBJ whole genome shotgun (WGS) entry which is preliminary data.</text>
</comment>
<dbReference type="Gene3D" id="2.40.50.690">
    <property type="match status" value="1"/>
</dbReference>
<dbReference type="Gene3D" id="2.40.50.700">
    <property type="match status" value="1"/>
</dbReference>
<dbReference type="FunFam" id="2.40.50.690:FF:000014">
    <property type="entry name" value="Probable exosome complex exonuclease RRP44"/>
    <property type="match status" value="1"/>
</dbReference>
<dbReference type="Pfam" id="PF17849">
    <property type="entry name" value="OB_Dis3"/>
    <property type="match status" value="1"/>
</dbReference>
<dbReference type="SUPFAM" id="SSF50249">
    <property type="entry name" value="Nucleic acid-binding proteins"/>
    <property type="match status" value="3"/>
</dbReference>
<keyword evidence="4" id="KW-0540">Nuclease</keyword>
<dbReference type="Pfam" id="PF00773">
    <property type="entry name" value="RNB"/>
    <property type="match status" value="1"/>
</dbReference>
<dbReference type="Proteomes" id="UP001432322">
    <property type="component" value="Unassembled WGS sequence"/>
</dbReference>
<keyword evidence="16" id="KW-1185">Reference proteome</keyword>
<dbReference type="InterPro" id="IPR012340">
    <property type="entry name" value="NA-bd_OB-fold"/>
</dbReference>
<feature type="compositionally biased region" description="Basic and acidic residues" evidence="13">
    <location>
        <begin position="326"/>
        <end position="335"/>
    </location>
</feature>
<dbReference type="Gene3D" id="3.40.50.1010">
    <property type="entry name" value="5'-nuclease"/>
    <property type="match status" value="1"/>
</dbReference>
<dbReference type="InterPro" id="IPR033771">
    <property type="entry name" value="Rrp44_CSD1"/>
</dbReference>
<name>A0AAV5W135_9BILA</name>
<dbReference type="GO" id="GO:0071031">
    <property type="term" value="P:nuclear mRNA surveillance of mRNA 3'-end processing"/>
    <property type="evidence" value="ECO:0007669"/>
    <property type="project" value="TreeGrafter"/>
</dbReference>
<dbReference type="GO" id="GO:0003723">
    <property type="term" value="F:RNA binding"/>
    <property type="evidence" value="ECO:0007669"/>
    <property type="project" value="UniProtKB-KW"/>
</dbReference>
<dbReference type="GO" id="GO:0006364">
    <property type="term" value="P:rRNA processing"/>
    <property type="evidence" value="ECO:0007669"/>
    <property type="project" value="UniProtKB-KW"/>
</dbReference>
<evidence type="ECO:0000259" key="14">
    <source>
        <dbReference type="SMART" id="SM00955"/>
    </source>
</evidence>
<evidence type="ECO:0000256" key="10">
    <source>
        <dbReference type="ARBA" id="ARBA00077221"/>
    </source>
</evidence>
<dbReference type="GO" id="GO:0000176">
    <property type="term" value="C:nuclear exosome (RNase complex)"/>
    <property type="evidence" value="ECO:0007669"/>
    <property type="project" value="TreeGrafter"/>
</dbReference>
<dbReference type="FunFam" id="2.40.50.700:FF:000001">
    <property type="entry name" value="Exosome complex exonuclease exoribonuclease (Rrp44)"/>
    <property type="match status" value="1"/>
</dbReference>
<feature type="domain" description="RNB" evidence="14">
    <location>
        <begin position="467"/>
        <end position="799"/>
    </location>
</feature>
<keyword evidence="5" id="KW-0378">Hydrolase</keyword>
<dbReference type="Pfam" id="PF17215">
    <property type="entry name" value="Rrp44_S1"/>
    <property type="match status" value="1"/>
</dbReference>
<dbReference type="GO" id="GO:0000177">
    <property type="term" value="C:cytoplasmic exosome (RNase complex)"/>
    <property type="evidence" value="ECO:0007669"/>
    <property type="project" value="TreeGrafter"/>
</dbReference>
<accession>A0AAV5W135</accession>
<dbReference type="InterPro" id="IPR050180">
    <property type="entry name" value="RNR_Ribonuclease"/>
</dbReference>
<proteinExistence type="inferred from homology"/>
<comment type="subcellular location">
    <subcellularLocation>
        <location evidence="1">Nucleus</location>
    </subcellularLocation>
</comment>
<evidence type="ECO:0000256" key="12">
    <source>
        <dbReference type="RuleBase" id="RU003901"/>
    </source>
</evidence>
<evidence type="ECO:0000256" key="11">
    <source>
        <dbReference type="ARBA" id="ARBA00077930"/>
    </source>
</evidence>
<evidence type="ECO:0000256" key="5">
    <source>
        <dbReference type="ARBA" id="ARBA00022801"/>
    </source>
</evidence>
<keyword evidence="6" id="KW-0271">Exosome</keyword>
<evidence type="ECO:0000256" key="3">
    <source>
        <dbReference type="ARBA" id="ARBA00022552"/>
    </source>
</evidence>
<evidence type="ECO:0000256" key="8">
    <source>
        <dbReference type="ARBA" id="ARBA00022884"/>
    </source>
</evidence>
<dbReference type="GO" id="GO:0004519">
    <property type="term" value="F:endonuclease activity"/>
    <property type="evidence" value="ECO:0007669"/>
    <property type="project" value="TreeGrafter"/>
</dbReference>
<dbReference type="SMART" id="SM00955">
    <property type="entry name" value="RNB"/>
    <property type="match status" value="1"/>
</dbReference>
<evidence type="ECO:0000256" key="4">
    <source>
        <dbReference type="ARBA" id="ARBA00022722"/>
    </source>
</evidence>
<dbReference type="EMBL" id="BTSY01000004">
    <property type="protein sequence ID" value="GMT24430.1"/>
    <property type="molecule type" value="Genomic_DNA"/>
</dbReference>
<organism evidence="15 16">
    <name type="scientific">Pristionchus fissidentatus</name>
    <dbReference type="NCBI Taxonomy" id="1538716"/>
    <lineage>
        <taxon>Eukaryota</taxon>
        <taxon>Metazoa</taxon>
        <taxon>Ecdysozoa</taxon>
        <taxon>Nematoda</taxon>
        <taxon>Chromadorea</taxon>
        <taxon>Rhabditida</taxon>
        <taxon>Rhabditina</taxon>
        <taxon>Diplogasteromorpha</taxon>
        <taxon>Diplogasteroidea</taxon>
        <taxon>Neodiplogasteridae</taxon>
        <taxon>Pristionchus</taxon>
    </lineage>
</organism>
<sequence length="946" mass="106651">LNVKQSGIECRSFLTRYYKNRGGRVLKTVDERYLRNDISCGSAFCSPCKPLALSKLVSNEGKNAQTRQSHAILIDGDALCRFMDVFDSESLSNIVILQSVWDYVKKKSLPAYKKMNAFVYEEKSPRFFIFFNELHSKTFHMPEKGESEEERQNVCMVGAASYLEDHWKEGGLLPLIVCGDEERAEKLKKEYGRTMTLKEYVTGIDCVDKEKILSHLSVYDKSNEEGKLLFDEHLSHEEMVSGVSEGRIKKAQFTVSRENYREATVLIDGETQWFITGRHCNRAVNGDTVAVQLLPESEWTAPQRNLVLRDIEEATLNADEDENDDKSDVEGEPQSKKRKVVVPTAKVVGIVRRNWRPYCGILIPSVLKGGRRHLFCPAERLIPRIRIESEQAEMLAGQRIIVSIDSWPRDSKYPMGHYVRTLGNLGDREVENEVLLLENDIPHSPFSQAVLDCLPKGEWSPVVSPPRVDLRHLCICSVDPKGCTDIDDALHARELEDGNVEVGVHIADVTHFVRPSTAMDEEAAVRGTTVYLADRRIDMLPELLSGNLCSLRGEEERYAFSVIWTLTQDGSVLNTKFHKSLIKSRAALTYEKAQEMIDDKNDISDITSGLRRLMRLSKLLTAQRRANGSLILASSEIRFDVDWPSKTPKGVMVKAHLDTHSMVEEFMLLANRAVAEKILSSYPECALLRRHPIPSEISYKPLVEAASKCGFEVNVESGKGLADSLDKCRDEKNPMVNTLLRMTATRCMTQAVYFSAGTIPVEKYQHFGLACPIYTHFTSPIRRYADVMVHRLLAACINADSIHPTLLSQNNCKKISGNINYRHKQAQYAGRASVQLMTLEYFKGREEEADGYIAGIRHNGVQIFVPKYGIEAVVVLKGEGTTLNVDEGKIISGKTVLREFQRVRVKIRVDESNVQRRRIGVDLIKPALPGLSTLYDLSSEQGIAKD</sequence>